<proteinExistence type="predicted"/>
<evidence type="ECO:0000313" key="2">
    <source>
        <dbReference type="EMBL" id="MDR9900757.1"/>
    </source>
</evidence>
<organism evidence="2 3">
    <name type="scientific">Aetokthonos hydrillicola Thurmond2011</name>
    <dbReference type="NCBI Taxonomy" id="2712845"/>
    <lineage>
        <taxon>Bacteria</taxon>
        <taxon>Bacillati</taxon>
        <taxon>Cyanobacteriota</taxon>
        <taxon>Cyanophyceae</taxon>
        <taxon>Nostocales</taxon>
        <taxon>Hapalosiphonaceae</taxon>
        <taxon>Aetokthonos</taxon>
    </lineage>
</organism>
<comment type="caution">
    <text evidence="2">The sequence shown here is derived from an EMBL/GenBank/DDBJ whole genome shotgun (WGS) entry which is preliminary data.</text>
</comment>
<reference evidence="1 3" key="1">
    <citation type="journal article" date="2021" name="Science">
        <title>Hunting the eagle killer: A cyanobacterial neurotoxin causes vacuolar myelinopathy.</title>
        <authorList>
            <person name="Breinlinger S."/>
            <person name="Phillips T.J."/>
            <person name="Haram B.N."/>
            <person name="Mares J."/>
            <person name="Martinez Yerena J.A."/>
            <person name="Hrouzek P."/>
            <person name="Sobotka R."/>
            <person name="Henderson W.M."/>
            <person name="Schmieder P."/>
            <person name="Williams S.M."/>
            <person name="Lauderdale J.D."/>
            <person name="Wilde H.D."/>
            <person name="Gerrin W."/>
            <person name="Kust A."/>
            <person name="Washington J.W."/>
            <person name="Wagner C."/>
            <person name="Geier B."/>
            <person name="Liebeke M."/>
            <person name="Enke H."/>
            <person name="Niedermeyer T.H.J."/>
            <person name="Wilde S.B."/>
        </authorList>
    </citation>
    <scope>NUCLEOTIDE SEQUENCE [LARGE SCALE GENOMIC DNA]</scope>
    <source>
        <strain evidence="1 3">Thurmond2011</strain>
    </source>
</reference>
<gene>
    <name evidence="1" type="ORF">G7B40_001530</name>
    <name evidence="2" type="ORF">G7B40_040435</name>
</gene>
<dbReference type="RefSeq" id="WP_208346576.1">
    <property type="nucleotide sequence ID" value="NZ_CAWQFN010000240.1"/>
</dbReference>
<dbReference type="EMBL" id="JAALHA020000001">
    <property type="protein sequence ID" value="MDR9893267.1"/>
    <property type="molecule type" value="Genomic_DNA"/>
</dbReference>
<keyword evidence="3" id="KW-1185">Reference proteome</keyword>
<evidence type="ECO:0000313" key="1">
    <source>
        <dbReference type="EMBL" id="MDR9893267.1"/>
    </source>
</evidence>
<reference evidence="2" key="2">
    <citation type="submission" date="2022-06" db="EMBL/GenBank/DDBJ databases">
        <title>More than just an Eagle Killer: The freshwater cyanobacterium Aetokthonos hydrillicola produces highly toxic dolastatin derivatives.</title>
        <authorList>
            <person name="Schwark M."/>
            <person name="Martinez Yerena J.A."/>
            <person name="Rohrborn K."/>
            <person name="Hrouzek P."/>
            <person name="Divoka P."/>
            <person name="Delawska K."/>
            <person name="Saha S."/>
            <person name="Wiley F."/>
            <person name="Enke H."/>
            <person name="Enke D."/>
            <person name="Wilde S.B."/>
            <person name="Vorreiter C."/>
            <person name="Sippl W."/>
            <person name="Sobotka R."/>
            <person name="Mares J."/>
            <person name="Niedermayer T.H.J."/>
        </authorList>
    </citation>
    <scope>NUCLEOTIDE SEQUENCE</scope>
    <source>
        <strain evidence="2">Thurmond2011</strain>
    </source>
</reference>
<evidence type="ECO:0000313" key="3">
    <source>
        <dbReference type="Proteomes" id="UP000667802"/>
    </source>
</evidence>
<dbReference type="AlphaFoldDB" id="A0AAP5IGN7"/>
<accession>A0AAP5IGN7</accession>
<sequence>MTTKELPILFSKPMVRAILSGRKTQTRRIIKPQPELCHGCQSCDFKGNHFLSPIKPRFKEGSSLWVRETWGVRASGDYVYEASYDYSDPLIDLTQKWKPSIHMPRIASRITLKITHIQIERLQDISEEDAICEGIEPMDSDGTNKYTIHIPSHHASYNAPTAKGVFVRLWESINGDDSWNENPWCWVISFAVM</sequence>
<dbReference type="Proteomes" id="UP000667802">
    <property type="component" value="Unassembled WGS sequence"/>
</dbReference>
<name>A0AAP5IGN7_9CYAN</name>
<protein>
    <submittedName>
        <fullName evidence="2">Uncharacterized protein</fullName>
    </submittedName>
</protein>
<dbReference type="EMBL" id="JAALHA020000038">
    <property type="protein sequence ID" value="MDR9900757.1"/>
    <property type="molecule type" value="Genomic_DNA"/>
</dbReference>